<evidence type="ECO:0000313" key="3">
    <source>
        <dbReference type="Proteomes" id="UP000054217"/>
    </source>
</evidence>
<reference evidence="3" key="2">
    <citation type="submission" date="2015-01" db="EMBL/GenBank/DDBJ databases">
        <title>Evolutionary Origins and Diversification of the Mycorrhizal Mutualists.</title>
        <authorList>
            <consortium name="DOE Joint Genome Institute"/>
            <consortium name="Mycorrhizal Genomics Consortium"/>
            <person name="Kohler A."/>
            <person name="Kuo A."/>
            <person name="Nagy L.G."/>
            <person name="Floudas D."/>
            <person name="Copeland A."/>
            <person name="Barry K.W."/>
            <person name="Cichocki N."/>
            <person name="Veneault-Fourrey C."/>
            <person name="LaButti K."/>
            <person name="Lindquist E.A."/>
            <person name="Lipzen A."/>
            <person name="Lundell T."/>
            <person name="Morin E."/>
            <person name="Murat C."/>
            <person name="Riley R."/>
            <person name="Ohm R."/>
            <person name="Sun H."/>
            <person name="Tunlid A."/>
            <person name="Henrissat B."/>
            <person name="Grigoriev I.V."/>
            <person name="Hibbett D.S."/>
            <person name="Martin F."/>
        </authorList>
    </citation>
    <scope>NUCLEOTIDE SEQUENCE [LARGE SCALE GENOMIC DNA]</scope>
    <source>
        <strain evidence="3">Marx 270</strain>
    </source>
</reference>
<dbReference type="PANTHER" id="PTHR15615:SF108">
    <property type="entry name" value="PROTEIN CNPPD1"/>
    <property type="match status" value="1"/>
</dbReference>
<dbReference type="GO" id="GO:0000307">
    <property type="term" value="C:cyclin-dependent protein kinase holoenzyme complex"/>
    <property type="evidence" value="ECO:0007669"/>
    <property type="project" value="TreeGrafter"/>
</dbReference>
<dbReference type="Gene3D" id="1.10.472.10">
    <property type="entry name" value="Cyclin-like"/>
    <property type="match status" value="1"/>
</dbReference>
<sequence length="707" mass="77609">MPVPVPSLSTTAPALKHSIPLKANLHPSHHGRTLSLSAAGLPPSLGGRDQWLNLLHPWEKSKLLEDHHRPATAVECYEQGFRHGLTGAINASAIKGAHAEACIPPLSTAVRHCGPQVAPTDLAGESGDGTQLRGTRGWSSTPNLCVEDETGAFAPLLEDDSSDMVNGDLHSSPIEPLTPFGEYVDRAVASSDPSAIFDPLVQSRSQELYFGPCGSGSSDFRVYRNTSAKEDPRSGENQPPTATLTYKRLAEPIAEWVVTYVWKVCTNGIALPHSTSSYTPTNAAHLSLPAPLHLTSAVHSLLMSTLLQPSAILLALWYIARLPVYFGAAGLGPEHVKERRFRVELLGDTRGNLFGERREDAAIFRLIVLGFMLANKWLDDHTFSNKTWHTISNVPVQSLNKLEYFALDILAHDLSIPPFVWSEWLNHLLSYHHSRSPSLFPQPISRPSSNPHSIIRRSIQEIMEAPLGHSSDEPAFLGVETRLREKFGSVSSCGDWDSFDIDLDEDGPLREEYLPRRRASNSSSSVSDRRPLQPYQPPSGQSTSLLPPARWSPPGGEYPSDRTGAIYIATLPPVPARYVAAPAMYYVWPTAPGTFFPQKAHVDGEYTGNYLPLSQDPCWCPPRACAPQQTQLCYCTDLYRTSGHGGGYFHGRLDRYSTDTRVTPPVAGYPAYMTTSWGPSEQYGNAASGKPFGAHPPVNYQTNWFRA</sequence>
<dbReference type="STRING" id="870435.A0A0C3PVY7"/>
<dbReference type="InParanoid" id="A0A0C3PVY7"/>
<organism evidence="2 3">
    <name type="scientific">Pisolithus tinctorius Marx 270</name>
    <dbReference type="NCBI Taxonomy" id="870435"/>
    <lineage>
        <taxon>Eukaryota</taxon>
        <taxon>Fungi</taxon>
        <taxon>Dikarya</taxon>
        <taxon>Basidiomycota</taxon>
        <taxon>Agaricomycotina</taxon>
        <taxon>Agaricomycetes</taxon>
        <taxon>Agaricomycetidae</taxon>
        <taxon>Boletales</taxon>
        <taxon>Sclerodermatineae</taxon>
        <taxon>Pisolithaceae</taxon>
        <taxon>Pisolithus</taxon>
    </lineage>
</organism>
<dbReference type="GO" id="GO:0005634">
    <property type="term" value="C:nucleus"/>
    <property type="evidence" value="ECO:0007669"/>
    <property type="project" value="TreeGrafter"/>
</dbReference>
<dbReference type="Proteomes" id="UP000054217">
    <property type="component" value="Unassembled WGS sequence"/>
</dbReference>
<protein>
    <recommendedName>
        <fullName evidence="4">Cyclin N-terminal domain-containing protein</fullName>
    </recommendedName>
</protein>
<dbReference type="CDD" id="cd20557">
    <property type="entry name" value="CYCLIN_ScPCL1-like"/>
    <property type="match status" value="1"/>
</dbReference>
<dbReference type="InterPro" id="IPR013922">
    <property type="entry name" value="Cyclin_PHO80-like"/>
</dbReference>
<dbReference type="EMBL" id="KN831947">
    <property type="protein sequence ID" value="KIO13039.1"/>
    <property type="molecule type" value="Genomic_DNA"/>
</dbReference>
<dbReference type="Pfam" id="PF08613">
    <property type="entry name" value="Cyclin"/>
    <property type="match status" value="1"/>
</dbReference>
<evidence type="ECO:0008006" key="4">
    <source>
        <dbReference type="Google" id="ProtNLM"/>
    </source>
</evidence>
<feature type="region of interest" description="Disordered" evidence="1">
    <location>
        <begin position="119"/>
        <end position="141"/>
    </location>
</feature>
<proteinExistence type="predicted"/>
<keyword evidence="3" id="KW-1185">Reference proteome</keyword>
<dbReference type="OrthoDB" id="286814at2759"/>
<feature type="compositionally biased region" description="Polar residues" evidence="1">
    <location>
        <begin position="128"/>
        <end position="141"/>
    </location>
</feature>
<reference evidence="2 3" key="1">
    <citation type="submission" date="2014-04" db="EMBL/GenBank/DDBJ databases">
        <authorList>
            <consortium name="DOE Joint Genome Institute"/>
            <person name="Kuo A."/>
            <person name="Kohler A."/>
            <person name="Costa M.D."/>
            <person name="Nagy L.G."/>
            <person name="Floudas D."/>
            <person name="Copeland A."/>
            <person name="Barry K.W."/>
            <person name="Cichocki N."/>
            <person name="Veneault-Fourrey C."/>
            <person name="LaButti K."/>
            <person name="Lindquist E.A."/>
            <person name="Lipzen A."/>
            <person name="Lundell T."/>
            <person name="Morin E."/>
            <person name="Murat C."/>
            <person name="Sun H."/>
            <person name="Tunlid A."/>
            <person name="Henrissat B."/>
            <person name="Grigoriev I.V."/>
            <person name="Hibbett D.S."/>
            <person name="Martin F."/>
            <person name="Nordberg H.P."/>
            <person name="Cantor M.N."/>
            <person name="Hua S.X."/>
        </authorList>
    </citation>
    <scope>NUCLEOTIDE SEQUENCE [LARGE SCALE GENOMIC DNA]</scope>
    <source>
        <strain evidence="2 3">Marx 270</strain>
    </source>
</reference>
<dbReference type="HOGENOM" id="CLU_362103_0_0_1"/>
<evidence type="ECO:0000313" key="2">
    <source>
        <dbReference type="EMBL" id="KIO13039.1"/>
    </source>
</evidence>
<evidence type="ECO:0000256" key="1">
    <source>
        <dbReference type="SAM" id="MobiDB-lite"/>
    </source>
</evidence>
<feature type="region of interest" description="Disordered" evidence="1">
    <location>
        <begin position="512"/>
        <end position="557"/>
    </location>
</feature>
<accession>A0A0C3PVY7</accession>
<dbReference type="PANTHER" id="PTHR15615">
    <property type="match status" value="1"/>
</dbReference>
<dbReference type="GO" id="GO:0019901">
    <property type="term" value="F:protein kinase binding"/>
    <property type="evidence" value="ECO:0007669"/>
    <property type="project" value="InterPro"/>
</dbReference>
<name>A0A0C3PVY7_PISTI</name>
<dbReference type="GO" id="GO:0016538">
    <property type="term" value="F:cyclin-dependent protein serine/threonine kinase regulator activity"/>
    <property type="evidence" value="ECO:0007669"/>
    <property type="project" value="TreeGrafter"/>
</dbReference>
<dbReference type="AlphaFoldDB" id="A0A0C3PVY7"/>
<gene>
    <name evidence="2" type="ORF">M404DRAFT_709012</name>
</gene>